<gene>
    <name evidence="2" type="ORF">M7I_6888</name>
</gene>
<dbReference type="InParanoid" id="H0EVT2"/>
<keyword evidence="3" id="KW-1185">Reference proteome</keyword>
<evidence type="ECO:0000313" key="3">
    <source>
        <dbReference type="Proteomes" id="UP000005446"/>
    </source>
</evidence>
<dbReference type="AlphaFoldDB" id="H0EVT2"/>
<protein>
    <submittedName>
        <fullName evidence="2">Uncharacterized protein</fullName>
    </submittedName>
</protein>
<accession>H0EVT2</accession>
<dbReference type="HOGENOM" id="CLU_3143231_0_0_1"/>
<evidence type="ECO:0000256" key="1">
    <source>
        <dbReference type="SAM" id="MobiDB-lite"/>
    </source>
</evidence>
<dbReference type="Proteomes" id="UP000005446">
    <property type="component" value="Unassembled WGS sequence"/>
</dbReference>
<organism evidence="2 3">
    <name type="scientific">Glarea lozoyensis (strain ATCC 74030 / MF5533)</name>
    <dbReference type="NCBI Taxonomy" id="1104152"/>
    <lineage>
        <taxon>Eukaryota</taxon>
        <taxon>Fungi</taxon>
        <taxon>Dikarya</taxon>
        <taxon>Ascomycota</taxon>
        <taxon>Pezizomycotina</taxon>
        <taxon>Leotiomycetes</taxon>
        <taxon>Helotiales</taxon>
        <taxon>Helotiaceae</taxon>
        <taxon>Glarea</taxon>
    </lineage>
</organism>
<reference evidence="2 3" key="1">
    <citation type="journal article" date="2012" name="Eukaryot. Cell">
        <title>Genome sequence of the fungus Glarea lozoyensis: the first genome sequence of a species from the Helotiaceae family.</title>
        <authorList>
            <person name="Youssar L."/>
            <person name="Gruening B.A."/>
            <person name="Erxleben A."/>
            <person name="Guenther S."/>
            <person name="Huettel W."/>
        </authorList>
    </citation>
    <scope>NUCLEOTIDE SEQUENCE [LARGE SCALE GENOMIC DNA]</scope>
    <source>
        <strain evidence="3">ATCC 74030 / MF5533</strain>
    </source>
</reference>
<name>H0EVT2_GLAL7</name>
<comment type="caution">
    <text evidence="2">The sequence shown here is derived from an EMBL/GenBank/DDBJ whole genome shotgun (WGS) entry which is preliminary data.</text>
</comment>
<evidence type="ECO:0000313" key="2">
    <source>
        <dbReference type="EMBL" id="EHK97377.1"/>
    </source>
</evidence>
<proteinExistence type="predicted"/>
<sequence>MLILAREQELGGTRRRAEERRDSAFGTASTNCDQLLLRVVEASAAHMNA</sequence>
<feature type="region of interest" description="Disordered" evidence="1">
    <location>
        <begin position="1"/>
        <end position="25"/>
    </location>
</feature>
<dbReference type="EMBL" id="AGUE01000196">
    <property type="protein sequence ID" value="EHK97377.1"/>
    <property type="molecule type" value="Genomic_DNA"/>
</dbReference>